<reference evidence="2 3" key="1">
    <citation type="submission" date="2023-11" db="EMBL/GenBank/DDBJ databases">
        <title>Analysis of the Genomes of Mucilaginibacter gossypii cycad 4 and M. sabulilitoris SNA2: microbes with the potential for plant growth promotion.</title>
        <authorList>
            <person name="Hirsch A.M."/>
            <person name="Humm E."/>
            <person name="Rubbi M."/>
            <person name="Del Vecchio G."/>
            <person name="Ha S.M."/>
            <person name="Pellegrini M."/>
            <person name="Gunsalus R.P."/>
        </authorList>
    </citation>
    <scope>NUCLEOTIDE SEQUENCE [LARGE SCALE GENOMIC DNA]</scope>
    <source>
        <strain evidence="2 3">SNA2</strain>
    </source>
</reference>
<evidence type="ECO:0000256" key="1">
    <source>
        <dbReference type="SAM" id="Phobius"/>
    </source>
</evidence>
<accession>A0ABZ0THJ1</accession>
<dbReference type="EMBL" id="CP139558">
    <property type="protein sequence ID" value="WPU91867.1"/>
    <property type="molecule type" value="Genomic_DNA"/>
</dbReference>
<protein>
    <submittedName>
        <fullName evidence="2">Uncharacterized protein</fullName>
    </submittedName>
</protein>
<keyword evidence="3" id="KW-1185">Reference proteome</keyword>
<dbReference type="RefSeq" id="WP_321561033.1">
    <property type="nucleotide sequence ID" value="NZ_CP139558.1"/>
</dbReference>
<name>A0ABZ0THJ1_9SPHI</name>
<feature type="transmembrane region" description="Helical" evidence="1">
    <location>
        <begin position="2129"/>
        <end position="2157"/>
    </location>
</feature>
<evidence type="ECO:0000313" key="3">
    <source>
        <dbReference type="Proteomes" id="UP001324380"/>
    </source>
</evidence>
<dbReference type="Proteomes" id="UP001324380">
    <property type="component" value="Chromosome"/>
</dbReference>
<feature type="transmembrane region" description="Helical" evidence="1">
    <location>
        <begin position="2063"/>
        <end position="2082"/>
    </location>
</feature>
<evidence type="ECO:0000313" key="2">
    <source>
        <dbReference type="EMBL" id="WPU91867.1"/>
    </source>
</evidence>
<sequence length="2222" mass="246909">MSNITDLLRINQTFKDLKLLATIAGNDKIINWGIFFSKNRGVERLWLLPVSETANTQAAKCASGNQVLLDLTCSGIVIRNDTGRKFWYDEEEQWEKDLALVLEKDTKLRRLDHGKWNNVNLSDGSIWNYWLTEPPLATSDAILVFPAPKCYIINENGAYDDYEIWFGVRDRQIPFIAIDKQYNYQGKDCPITWLANNGIGKRNEDLLVHKTGEAFGAANFIDDPLEQYRDGDNANGPRCAEFLKVFKNSTTDVNAWMIIDGKNGINFSVCYARQISFQRFSKLFAIIFQNCSDQQTQLFTKLYHLASLFEQSYELLKRTKVGINNVLDANPIGIVPQVGIQPDFDVPDTITCVNEWSIDNAAKCNVENSFSLVNSLFFKGRAILKDENISQPSVTINISNASTSGSQITIKKAGLQSNINNVEVNDNGTILRFLLASYEIDPQKIIDGAFEFDIGFNTIKPSNLPVRKYGEIKFTLQDKKTQQPFFLWQYPGRNKAENIVLQYAITDFSLPVKSVSAAGQDLLNSERYIAPGSLGAIVEGAGEREEAPLVIPIPTQGDPKEQKYFLTFSESVNLGQNYRLDIKLQETDPGSGTDNSSSIKAIVIDTFPQFIGLVDARFLQQPAYDDGAWILARRSQLSLESGAWEILDDGANTEGFRLILPAQAIGEAYTKKDLGDPDSAGEPKEHEPVAYKFGAPGIFKLANERLERRYVSPPWNLRHIWGQAGNELPGVPFLEGQFELLYGLTGYLKPEATSIAELGSRLGEVPVPPSNTVFWEPTPVQSEVFARAWQNYLRFYRVWKSRLAILETAKDNPAGNNKFTENLKYTPRIGFKAEPPAVPDNQPSGIFKRIGASLKYPVTAPPDAIPVDGKISAQDMEKLEKKIYAAHDLSGLAGGFHYGFESQAIYSEFWREAFKEGSSSAELIAPSFSAMGGWGKQTARFAGDKTVIRSSTSMGRANFYAVERIGRIAVLWHKAKHVIEYERTVVPPVYFKDQPPLLGRPIVRKVREYIEILEPNKKYPDFEGHSDDAPGSIKACHFKSIIIPVRSSWGKDVSFNINNDIQNFGWEIPLWNPDADPDLFPKPQVVFELIAPADANLESVVVNLSEPQNLRFYTDTREKVDLSETAPGVPLTADTTQWPSVKYVDYTDLPLPIENALAPALDPGSGEGMQQMMPEILDVSPGFARFTFRVDKSELPSGVANRYNPKSGISGKLKTVTMMRKPVNSKLSDNQAFALLAGNPGSLINQIYNGDLLKVSSVETISEKIAKAFEPNGQLAASVKPLLNADIGNLRHFQKVYKADGTVLMTPLNYIWKESVISAEGLLNRTISGYQEQSRVFNKEIDALVNQGGEAKQTALESLRRFKDRIAMFHLQADYGIEFIASIRGLLQNGLQTAVTKLEKEQQNITDFIVQETANLQELINSVLTDLQQYKDQATGILDSISQQLETLIKAIQSIKLPRIYLTEQKAAIKYLEDLKAQAETVKNEIQGYTEIEQLKRGLDGLKTNAVTFIDDCKTQLVTLIKAARDFVDQQFQTIQATLDAFKTEVAGLEKTITSQIDQKIKDIDDNWEAGKQVLISDVVELTDEVEKLIDGDPDSFKSFLARILYKDPIAMDSIFGILKNVESFLKSLFPEFKNSLFDNISDFDNIDDNVKEWLKGLEAYKELQEVLGNDPTPEKIAEKAMAFTNVLSAEFGGLTEQLAEKIKEVDQAGASFKDLQNSGKQVLDNYRSVWNEFTAPGMGLNRKTIAMIVNKDWDGDIQKRLSITPCIARVKQFENDLEGLGMRLPVTNVFEGLLPPKPEWVKDAGEYGQSLLNKFNFSDVLSDIGAMRLDKLFPDFKMPDNLRDNIKLTQGFDKQNLFAWANAEIDFNLNAPQSILAIGPIDVKLNSGRFVAKVRMEMDIEGKTRKQNTGMLAGNWEINISSVPIMTFRDAKAIFENEKLTFDLDPARMEMPGLLKLLTDASKNIPVSGTASPEGTSQSPFSIGLLEVSSEEISPVLAGRKLPIGVKASLDLPPVSVGGGPTSMTNLSFGGHFILQFWDIERKTFDFMTGLGFYLGKQEAPFNFTAFILGGGGFVNCNIIFKPQQGLAVSFVLSVHASVGFALTVGWMNGSILIALGLEGEYLKKPGAGASVFVSIFVQIVGTVDILGLVSVYLGLRLAATYTGTQLIGKGQVVLRIKICWCLTISVDKEYEKTFVGGGNTANANRESNDSKASKISNTLS</sequence>
<keyword evidence="1" id="KW-1133">Transmembrane helix</keyword>
<keyword evidence="1" id="KW-0812">Transmembrane</keyword>
<gene>
    <name evidence="2" type="ORF">SNE25_21355</name>
</gene>
<proteinExistence type="predicted"/>
<keyword evidence="1" id="KW-0472">Membrane</keyword>
<organism evidence="2 3">
    <name type="scientific">Mucilaginibacter sabulilitoris</name>
    <dbReference type="NCBI Taxonomy" id="1173583"/>
    <lineage>
        <taxon>Bacteria</taxon>
        <taxon>Pseudomonadati</taxon>
        <taxon>Bacteroidota</taxon>
        <taxon>Sphingobacteriia</taxon>
        <taxon>Sphingobacteriales</taxon>
        <taxon>Sphingobacteriaceae</taxon>
        <taxon>Mucilaginibacter</taxon>
    </lineage>
</organism>
<feature type="transmembrane region" description="Helical" evidence="1">
    <location>
        <begin position="2089"/>
        <end position="2109"/>
    </location>
</feature>